<evidence type="ECO:0008006" key="3">
    <source>
        <dbReference type="Google" id="ProtNLM"/>
    </source>
</evidence>
<comment type="caution">
    <text evidence="1">The sequence shown here is derived from an EMBL/GenBank/DDBJ whole genome shotgun (WGS) entry which is preliminary data.</text>
</comment>
<reference evidence="1 2" key="1">
    <citation type="journal article" date="2019" name="Commun. Biol.">
        <title>The bagworm genome reveals a unique fibroin gene that provides high tensile strength.</title>
        <authorList>
            <person name="Kono N."/>
            <person name="Nakamura H."/>
            <person name="Ohtoshi R."/>
            <person name="Tomita M."/>
            <person name="Numata K."/>
            <person name="Arakawa K."/>
        </authorList>
    </citation>
    <scope>NUCLEOTIDE SEQUENCE [LARGE SCALE GENOMIC DNA]</scope>
</reference>
<protein>
    <recommendedName>
        <fullName evidence="3">DDE-1 domain-containing protein</fullName>
    </recommendedName>
</protein>
<evidence type="ECO:0000313" key="1">
    <source>
        <dbReference type="EMBL" id="GBP66839.1"/>
    </source>
</evidence>
<name>A0A4C1XX43_EUMVA</name>
<dbReference type="OrthoDB" id="125347at2759"/>
<accession>A0A4C1XX43</accession>
<dbReference type="Proteomes" id="UP000299102">
    <property type="component" value="Unassembled WGS sequence"/>
</dbReference>
<gene>
    <name evidence="1" type="ORF">EVAR_59536_1</name>
</gene>
<dbReference type="EMBL" id="BGZK01000968">
    <property type="protein sequence ID" value="GBP66839.1"/>
    <property type="molecule type" value="Genomic_DNA"/>
</dbReference>
<keyword evidence="2" id="KW-1185">Reference proteome</keyword>
<dbReference type="AlphaFoldDB" id="A0A4C1XX43"/>
<organism evidence="1 2">
    <name type="scientific">Eumeta variegata</name>
    <name type="common">Bagworm moth</name>
    <name type="synonym">Eumeta japonica</name>
    <dbReference type="NCBI Taxonomy" id="151549"/>
    <lineage>
        <taxon>Eukaryota</taxon>
        <taxon>Metazoa</taxon>
        <taxon>Ecdysozoa</taxon>
        <taxon>Arthropoda</taxon>
        <taxon>Hexapoda</taxon>
        <taxon>Insecta</taxon>
        <taxon>Pterygota</taxon>
        <taxon>Neoptera</taxon>
        <taxon>Endopterygota</taxon>
        <taxon>Lepidoptera</taxon>
        <taxon>Glossata</taxon>
        <taxon>Ditrysia</taxon>
        <taxon>Tineoidea</taxon>
        <taxon>Psychidae</taxon>
        <taxon>Oiketicinae</taxon>
        <taxon>Eumeta</taxon>
    </lineage>
</organism>
<sequence>MISKSWEKVPQKTIANCFTYAGFKDLITITSVDMIYDNEKDNIPLAQSAQNLGPLSITEAEVFINVDKSITNCAPATEDEEVEDLYEKFKRKMTNRKTLRNNLQGRLLLMVSGPLRTRRATLCLPFARPPAQRRAAP</sequence>
<evidence type="ECO:0000313" key="2">
    <source>
        <dbReference type="Proteomes" id="UP000299102"/>
    </source>
</evidence>
<proteinExistence type="predicted"/>